<accession>A0ABU1A7A6</accession>
<organism evidence="1 2">
    <name type="scientific">Lactiplantibacillus brownii</name>
    <dbReference type="NCBI Taxonomy" id="3069269"/>
    <lineage>
        <taxon>Bacteria</taxon>
        <taxon>Bacillati</taxon>
        <taxon>Bacillota</taxon>
        <taxon>Bacilli</taxon>
        <taxon>Lactobacillales</taxon>
        <taxon>Lactobacillaceae</taxon>
        <taxon>Lactiplantibacillus</taxon>
    </lineage>
</organism>
<sequence>MNGQDRYEEQTAVQALVKRHPKKFASAYLPKEDMPDIQVNNASIGVEVVIGVKTNITRVLFMNKQPGKRQIDNPIEALRRMGIQFYHPNLEGSSMQPILPNAFWDSGNNIQVVIQSKVQKARKYTKLSENDLFIHVIDSKDEVVKTVEAISTISDMPFDYIYLWDGFDLIEIKTADGTSIVY</sequence>
<evidence type="ECO:0000313" key="1">
    <source>
        <dbReference type="EMBL" id="MDQ7936751.1"/>
    </source>
</evidence>
<reference evidence="1 2" key="1">
    <citation type="journal article" date="2023" name="Int. J. Syst. Evol. Microbiol.">
        <title>Lactiplantibacillus brownii sp. nov., a novel psychrotolerant species isolated from sauerkraut.</title>
        <authorList>
            <person name="Heng Y.C."/>
            <person name="Silvaraju S."/>
            <person name="Lee J.K.Y."/>
            <person name="Kittelmann S."/>
        </authorList>
    </citation>
    <scope>NUCLEOTIDE SEQUENCE [LARGE SCALE GENOMIC DNA]</scope>
    <source>
        <strain evidence="1 2">WILCCON 0030</strain>
    </source>
</reference>
<keyword evidence="2" id="KW-1185">Reference proteome</keyword>
<proteinExistence type="predicted"/>
<comment type="caution">
    <text evidence="1">The sequence shown here is derived from an EMBL/GenBank/DDBJ whole genome shotgun (WGS) entry which is preliminary data.</text>
</comment>
<protein>
    <submittedName>
        <fullName evidence="1">Uncharacterized protein</fullName>
    </submittedName>
</protein>
<name>A0ABU1A7A6_9LACO</name>
<dbReference type="Proteomes" id="UP001227831">
    <property type="component" value="Unassembled WGS sequence"/>
</dbReference>
<dbReference type="RefSeq" id="WP_308702563.1">
    <property type="nucleotide sequence ID" value="NZ_AP027463.1"/>
</dbReference>
<evidence type="ECO:0000313" key="2">
    <source>
        <dbReference type="Proteomes" id="UP001227831"/>
    </source>
</evidence>
<gene>
    <name evidence="1" type="ORF">RA086_03700</name>
</gene>
<dbReference type="EMBL" id="JAVCWF010000001">
    <property type="protein sequence ID" value="MDQ7936751.1"/>
    <property type="molecule type" value="Genomic_DNA"/>
</dbReference>